<dbReference type="InterPro" id="IPR005175">
    <property type="entry name" value="PPC_dom"/>
</dbReference>
<evidence type="ECO:0000313" key="3">
    <source>
        <dbReference type="Proteomes" id="UP001495779"/>
    </source>
</evidence>
<dbReference type="EMBL" id="JAGSRH010000009">
    <property type="protein sequence ID" value="MER5076797.1"/>
    <property type="molecule type" value="Genomic_DNA"/>
</dbReference>
<sequence>MGKYKVVSLFGTLDAMSEHLHLAISDENSHVQGGHMMNGCTVRTTLE</sequence>
<dbReference type="Proteomes" id="UP001495779">
    <property type="component" value="Unassembled WGS sequence"/>
</dbReference>
<proteinExistence type="predicted"/>
<evidence type="ECO:0000259" key="1">
    <source>
        <dbReference type="PROSITE" id="PS51742"/>
    </source>
</evidence>
<dbReference type="Pfam" id="PF03479">
    <property type="entry name" value="PCC"/>
    <property type="match status" value="1"/>
</dbReference>
<evidence type="ECO:0000313" key="2">
    <source>
        <dbReference type="EMBL" id="MER5076797.1"/>
    </source>
</evidence>
<dbReference type="PROSITE" id="PS51742">
    <property type="entry name" value="PPC"/>
    <property type="match status" value="1"/>
</dbReference>
<comment type="caution">
    <text evidence="2">The sequence shown here is derived from an EMBL/GenBank/DDBJ whole genome shotgun (WGS) entry which is preliminary data.</text>
</comment>
<gene>
    <name evidence="2" type="ORF">KDV35_07995</name>
</gene>
<dbReference type="SUPFAM" id="SSF117856">
    <property type="entry name" value="AF0104/ALDC/Ptd012-like"/>
    <property type="match status" value="1"/>
</dbReference>
<name>A0ABD5LAB8_PROST</name>
<feature type="domain" description="PPC" evidence="1">
    <location>
        <begin position="1"/>
        <end position="47"/>
    </location>
</feature>
<accession>A0ABD5LAB8</accession>
<dbReference type="AlphaFoldDB" id="A0ABD5LAB8"/>
<reference evidence="2 3" key="1">
    <citation type="submission" date="2021-04" db="EMBL/GenBank/DDBJ databases">
        <title>Determining the burden of carbapenem-resistant Enterobacterales from a tertiary public heath setting in Bangladesh: a clinical, epidemiological, and molecular study.</title>
        <authorList>
            <person name="Farzana R."/>
            <person name="Walsh T.R."/>
        </authorList>
    </citation>
    <scope>NUCLEOTIDE SEQUENCE [LARGE SCALE GENOMIC DNA]</scope>
    <source>
        <strain evidence="3">dmpro_s316</strain>
    </source>
</reference>
<dbReference type="Gene3D" id="3.30.1330.80">
    <property type="entry name" value="Hypothetical protein, similar to alpha- acetolactate decarboxylase, domain 2"/>
    <property type="match status" value="1"/>
</dbReference>
<protein>
    <submittedName>
        <fullName evidence="2">DUF296 domain-containing protein</fullName>
    </submittedName>
</protein>
<organism evidence="2 3">
    <name type="scientific">Providencia stuartii</name>
    <dbReference type="NCBI Taxonomy" id="588"/>
    <lineage>
        <taxon>Bacteria</taxon>
        <taxon>Pseudomonadati</taxon>
        <taxon>Pseudomonadota</taxon>
        <taxon>Gammaproteobacteria</taxon>
        <taxon>Enterobacterales</taxon>
        <taxon>Morganellaceae</taxon>
        <taxon>Providencia</taxon>
    </lineage>
</organism>